<evidence type="ECO:0000256" key="1">
    <source>
        <dbReference type="ARBA" id="ARBA00022737"/>
    </source>
</evidence>
<proteinExistence type="predicted"/>
<dbReference type="Pfam" id="PF01535">
    <property type="entry name" value="PPR"/>
    <property type="match status" value="2"/>
</dbReference>
<dbReference type="GO" id="GO:0099402">
    <property type="term" value="P:plant organ development"/>
    <property type="evidence" value="ECO:0007669"/>
    <property type="project" value="UniProtKB-ARBA"/>
</dbReference>
<dbReference type="PROSITE" id="PS51375">
    <property type="entry name" value="PPR"/>
    <property type="match status" value="1"/>
</dbReference>
<sequence length="265" mass="28660">MFNTMIRGYVESNKPVHAICCFLDLLSNGALVNNFTFTPLVKACSCLELGSREKLGVLAHSHVVKFGFCDDPFVISALIEFYSLAHEMSSARKLFAGSTKGDVVVWTAMAAGAMMAANSRVSNFREVLALFGEMQEVGVKPNESALVSVLTACANVGALTQGCEAWSAVISGVAMNGHARKSLELFYKMVGGGIQPNEITFVAILSACTHAKFVEEGLKLFEKMSTCYEVEPQLEQYACFVDLLARAGKLDEAEKLIDEKMGGIE</sequence>
<gene>
    <name evidence="4" type="ORF">RJ641_026194</name>
</gene>
<evidence type="ECO:0000313" key="5">
    <source>
        <dbReference type="Proteomes" id="UP001370490"/>
    </source>
</evidence>
<keyword evidence="1" id="KW-0677">Repeat</keyword>
<dbReference type="Gene3D" id="1.25.40.10">
    <property type="entry name" value="Tetratricopeptide repeat domain"/>
    <property type="match status" value="2"/>
</dbReference>
<dbReference type="NCBIfam" id="TIGR00756">
    <property type="entry name" value="PPR"/>
    <property type="match status" value="4"/>
</dbReference>
<dbReference type="InterPro" id="IPR033443">
    <property type="entry name" value="PROP1-like_PPR_dom"/>
</dbReference>
<dbReference type="FunFam" id="1.25.40.10:FF:000158">
    <property type="entry name" value="pentatricopeptide repeat-containing protein At2g33680"/>
    <property type="match status" value="1"/>
</dbReference>
<dbReference type="Proteomes" id="UP001370490">
    <property type="component" value="Unassembled WGS sequence"/>
</dbReference>
<dbReference type="InterPro" id="IPR002885">
    <property type="entry name" value="PPR_rpt"/>
</dbReference>
<protein>
    <submittedName>
        <fullName evidence="4">Pentatricopeptide repeat</fullName>
    </submittedName>
</protein>
<dbReference type="InterPro" id="IPR011990">
    <property type="entry name" value="TPR-like_helical_dom_sf"/>
</dbReference>
<evidence type="ECO:0000313" key="4">
    <source>
        <dbReference type="EMBL" id="KAK6945092.1"/>
    </source>
</evidence>
<evidence type="ECO:0000256" key="2">
    <source>
        <dbReference type="PROSITE-ProRule" id="PRU00708"/>
    </source>
</evidence>
<dbReference type="GO" id="GO:0009451">
    <property type="term" value="P:RNA modification"/>
    <property type="evidence" value="ECO:0007669"/>
    <property type="project" value="InterPro"/>
</dbReference>
<feature type="repeat" description="PPR" evidence="2">
    <location>
        <begin position="162"/>
        <end position="196"/>
    </location>
</feature>
<organism evidence="4 5">
    <name type="scientific">Dillenia turbinata</name>
    <dbReference type="NCBI Taxonomy" id="194707"/>
    <lineage>
        <taxon>Eukaryota</taxon>
        <taxon>Viridiplantae</taxon>
        <taxon>Streptophyta</taxon>
        <taxon>Embryophyta</taxon>
        <taxon>Tracheophyta</taxon>
        <taxon>Spermatophyta</taxon>
        <taxon>Magnoliopsida</taxon>
        <taxon>eudicotyledons</taxon>
        <taxon>Gunneridae</taxon>
        <taxon>Pentapetalae</taxon>
        <taxon>Dilleniales</taxon>
        <taxon>Dilleniaceae</taxon>
        <taxon>Dillenia</taxon>
    </lineage>
</organism>
<dbReference type="PANTHER" id="PTHR47926">
    <property type="entry name" value="PENTATRICOPEPTIDE REPEAT-CONTAINING PROTEIN"/>
    <property type="match status" value="1"/>
</dbReference>
<keyword evidence="5" id="KW-1185">Reference proteome</keyword>
<name>A0AAN8ZPP2_9MAGN</name>
<feature type="domain" description="PROP1-like PPR" evidence="3">
    <location>
        <begin position="175"/>
        <end position="262"/>
    </location>
</feature>
<dbReference type="Pfam" id="PF17177">
    <property type="entry name" value="PPR_long"/>
    <property type="match status" value="1"/>
</dbReference>
<comment type="caution">
    <text evidence="4">The sequence shown here is derived from an EMBL/GenBank/DDBJ whole genome shotgun (WGS) entry which is preliminary data.</text>
</comment>
<dbReference type="AlphaFoldDB" id="A0AAN8ZPP2"/>
<dbReference type="PANTHER" id="PTHR47926:SF436">
    <property type="entry name" value="PENTATRICOPEPTIDE REPEAT-CONTAINING PROTEIN ELI1, CHLOROPLASTIC-LIKE ISOFORM X2"/>
    <property type="match status" value="1"/>
</dbReference>
<accession>A0AAN8ZPP2</accession>
<dbReference type="GO" id="GO:0003723">
    <property type="term" value="F:RNA binding"/>
    <property type="evidence" value="ECO:0007669"/>
    <property type="project" value="InterPro"/>
</dbReference>
<evidence type="ECO:0000259" key="3">
    <source>
        <dbReference type="Pfam" id="PF17177"/>
    </source>
</evidence>
<dbReference type="EMBL" id="JBAMMX010000003">
    <property type="protein sequence ID" value="KAK6945092.1"/>
    <property type="molecule type" value="Genomic_DNA"/>
</dbReference>
<reference evidence="4 5" key="1">
    <citation type="submission" date="2023-12" db="EMBL/GenBank/DDBJ databases">
        <title>A high-quality genome assembly for Dillenia turbinata (Dilleniales).</title>
        <authorList>
            <person name="Chanderbali A."/>
        </authorList>
    </citation>
    <scope>NUCLEOTIDE SEQUENCE [LARGE SCALE GENOMIC DNA]</scope>
    <source>
        <strain evidence="4">LSX21</strain>
        <tissue evidence="4">Leaf</tissue>
    </source>
</reference>
<dbReference type="InterPro" id="IPR046960">
    <property type="entry name" value="PPR_At4g14850-like_plant"/>
</dbReference>